<evidence type="ECO:0000256" key="18">
    <source>
        <dbReference type="ARBA" id="ARBA00023258"/>
    </source>
</evidence>
<comment type="function">
    <text evidence="21">Plays an essential role in the inhibition of host immune response. Prevents the establishment of cellular antiviral state by blocking interferon-alpha/beta (IFN-alpha/beta) production and signaling pathway. Interacts with host IFIH1/MDA5 and DHX58/LGP2 to inhibit the transduction pathway involved in the activation of IFN-beta promoter, thus protecting the virus against cell antiviral state. Blocks the type I and II interferon signaling pathways by interacting with host STAT1, STAT2 and STAT3, and mediating their ubiquitination and subsequent proteasomal degradation.</text>
</comment>
<reference evidence="27" key="2">
    <citation type="submission" date="2013-05" db="EMBL/GenBank/DDBJ databases">
        <authorList>
            <person name="Cui A."/>
            <person name="Jin L."/>
            <person name="Xu W."/>
        </authorList>
    </citation>
    <scope>NUCLEOTIDE SEQUENCE</scope>
    <source>
        <strain evidence="27">MuVi/Shandong.CHN/4.05[F]</strain>
    </source>
</reference>
<evidence type="ECO:0000256" key="16">
    <source>
        <dbReference type="ARBA" id="ARBA00022953"/>
    </source>
</evidence>
<organism evidence="27">
    <name type="scientific">Mumps orthorubulavirus</name>
    <name type="common">MuV</name>
    <dbReference type="NCBI Taxonomy" id="2560602"/>
    <lineage>
        <taxon>Viruses</taxon>
        <taxon>Riboviria</taxon>
        <taxon>Orthornavirae</taxon>
        <taxon>Negarnaviricota</taxon>
        <taxon>Haploviricotina</taxon>
        <taxon>Monjiviricetes</taxon>
        <taxon>Mononegavirales</taxon>
        <taxon>Paramyxoviridae</taxon>
        <taxon>Rubulavirinae</taxon>
        <taxon>Orthorubulavirus</taxon>
        <taxon>Orthorubulavirus parotitidis</taxon>
    </lineage>
</organism>
<dbReference type="Pfam" id="PF03210">
    <property type="entry name" value="Paramyx_P_V_C"/>
    <property type="match status" value="1"/>
</dbReference>
<keyword evidence="13" id="KW-1114">Inhibition of host interferon signaling pathway by virus</keyword>
<keyword evidence="17" id="KW-1035">Host cytoplasm</keyword>
<feature type="region of interest" description="Disordered" evidence="24">
    <location>
        <begin position="55"/>
        <end position="98"/>
    </location>
</feature>
<keyword evidence="15" id="KW-0946">Virion</keyword>
<evidence type="ECO:0000256" key="20">
    <source>
        <dbReference type="ARBA" id="ARBA00023280"/>
    </source>
</evidence>
<comment type="subunit">
    <text evidence="22">Homotetramer. Interacts (via multimerization domain) with polymerase L; this interaction forms the polymerase L-P complex. Interacts (via N-terminus) with N0 (via Ncore); this interaction allows P to chaperon N0 to avoid N polymerization before encapsidation. Interacts (via C-terminus) with N-RNA template; this interaction positions the polymerase on the template for both transcription and replication. Interacts with host RPS6KB1 kinase; this interaction may play a role in the viral replication and transcription.</text>
</comment>
<dbReference type="GO" id="GO:0046872">
    <property type="term" value="F:metal ion binding"/>
    <property type="evidence" value="ECO:0007669"/>
    <property type="project" value="UniProtKB-KW"/>
</dbReference>
<evidence type="ECO:0000256" key="17">
    <source>
        <dbReference type="ARBA" id="ARBA00023200"/>
    </source>
</evidence>
<feature type="compositionally biased region" description="Low complexity" evidence="24">
    <location>
        <begin position="66"/>
        <end position="75"/>
    </location>
</feature>
<evidence type="ECO:0000256" key="9">
    <source>
        <dbReference type="ARBA" id="ARBA00022553"/>
    </source>
</evidence>
<protein>
    <recommendedName>
        <fullName evidence="5">Non-structural protein V</fullName>
    </recommendedName>
    <alternativeName>
        <fullName evidence="6">Phosphoprotein</fullName>
    </alternativeName>
</protein>
<keyword evidence="19" id="KW-1089">Inhibition of host MDA5 by virus</keyword>
<dbReference type="GO" id="GO:0039554">
    <property type="term" value="P:symbiont-mediated suppression of host cytoplasmic pattern recognition receptor signaling pathway via inhibition of MDA-5 activity"/>
    <property type="evidence" value="ECO:0007669"/>
    <property type="project" value="UniProtKB-KW"/>
</dbReference>
<gene>
    <name evidence="27" type="primary">P</name>
</gene>
<evidence type="ECO:0000256" key="21">
    <source>
        <dbReference type="ARBA" id="ARBA00054992"/>
    </source>
</evidence>
<comment type="similarity">
    <text evidence="3">Belongs to the paramyxoviruses V protein family.</text>
</comment>
<evidence type="ECO:0000256" key="12">
    <source>
        <dbReference type="ARBA" id="ARBA00022723"/>
    </source>
</evidence>
<dbReference type="GO" id="GO:0039502">
    <property type="term" value="P:symbiont-mediated suppression of host type I interferon-mediated signaling pathway"/>
    <property type="evidence" value="ECO:0007669"/>
    <property type="project" value="UniProtKB-KW"/>
</dbReference>
<keyword evidence="7" id="KW-1113">Inhibition of host RLR pathway by virus</keyword>
<dbReference type="Pfam" id="PF14313">
    <property type="entry name" value="Soyouz_module"/>
    <property type="match status" value="1"/>
</dbReference>
<dbReference type="Pfam" id="PF13008">
    <property type="entry name" value="zf-Paramyx-P"/>
    <property type="match status" value="1"/>
</dbReference>
<dbReference type="InterPro" id="IPR004897">
    <property type="entry name" value="P/V_Pprotein_paramyxoviral"/>
</dbReference>
<keyword evidence="12" id="KW-0479">Metal-binding</keyword>
<keyword evidence="14" id="KW-0862">Zinc</keyword>
<feature type="compositionally biased region" description="Polar residues" evidence="24">
    <location>
        <begin position="55"/>
        <end position="65"/>
    </location>
</feature>
<evidence type="ECO:0000259" key="25">
    <source>
        <dbReference type="Pfam" id="PF13008"/>
    </source>
</evidence>
<evidence type="ECO:0000256" key="14">
    <source>
        <dbReference type="ARBA" id="ARBA00022833"/>
    </source>
</evidence>
<evidence type="ECO:0000259" key="26">
    <source>
        <dbReference type="Pfam" id="PF14313"/>
    </source>
</evidence>
<evidence type="ECO:0000256" key="19">
    <source>
        <dbReference type="ARBA" id="ARBA00023260"/>
    </source>
</evidence>
<keyword evidence="8" id="KW-0691">RNA editing</keyword>
<comment type="subunit">
    <text evidence="23">Interacts with host IFIH1/MDA5 and DHX58/LGP2. Forms with host DDB1, CUL4A, STAT1, STAT2 and STAT3 the mumps virus V-dependent complex (VDC).</text>
</comment>
<evidence type="ECO:0000256" key="2">
    <source>
        <dbReference type="ARBA" id="ARBA00004328"/>
    </source>
</evidence>
<feature type="region of interest" description="Disordered" evidence="24">
    <location>
        <begin position="145"/>
        <end position="171"/>
    </location>
</feature>
<comment type="similarity">
    <text evidence="4">Belongs to the rubulavirus/avulavirus P protein family.</text>
</comment>
<dbReference type="FunFam" id="4.10.80.340:FF:000001">
    <property type="entry name" value="Protein V"/>
    <property type="match status" value="1"/>
</dbReference>
<keyword evidence="18" id="KW-0922">Interferon antiviral system evasion</keyword>
<dbReference type="GO" id="GO:0044423">
    <property type="term" value="C:virion component"/>
    <property type="evidence" value="ECO:0007669"/>
    <property type="project" value="UniProtKB-KW"/>
</dbReference>
<evidence type="ECO:0000256" key="15">
    <source>
        <dbReference type="ARBA" id="ARBA00022844"/>
    </source>
</evidence>
<evidence type="ECO:0000256" key="4">
    <source>
        <dbReference type="ARBA" id="ARBA00009016"/>
    </source>
</evidence>
<dbReference type="Gene3D" id="4.10.80.340">
    <property type="match status" value="1"/>
</dbReference>
<proteinExistence type="inferred from homology"/>
<accession>A0A0F6MY18</accession>
<dbReference type="InterPro" id="IPR025909">
    <property type="entry name" value="Soyouz_module"/>
</dbReference>
<comment type="subcellular location">
    <subcellularLocation>
        <location evidence="1">Host cytoplasm</location>
    </subcellularLocation>
    <subcellularLocation>
        <location evidence="2">Virion</location>
    </subcellularLocation>
</comment>
<evidence type="ECO:0000256" key="10">
    <source>
        <dbReference type="ARBA" id="ARBA00022581"/>
    </source>
</evidence>
<dbReference type="EMBL" id="KF042304">
    <property type="protein sequence ID" value="AHN07346.1"/>
    <property type="molecule type" value="Viral_cRNA"/>
</dbReference>
<reference evidence="27" key="1">
    <citation type="journal article" date="2013" name="Ping Tu Hsueh Pao">
        <title>Genetic analysis of a genotype F mumps virus based on its complete genome sequence.</title>
        <authorList>
            <person name="Cui A.L."/>
            <person name="Jin L."/>
            <person name="Xu W.B."/>
        </authorList>
    </citation>
    <scope>NUCLEOTIDE SEQUENCE</scope>
    <source>
        <strain evidence="27">MuVi/Shandong.CHN/4.05[F]</strain>
    </source>
</reference>
<evidence type="ECO:0000256" key="22">
    <source>
        <dbReference type="ARBA" id="ARBA00063621"/>
    </source>
</evidence>
<keyword evidence="11" id="KW-1090">Inhibition of host innate immune response by virus</keyword>
<evidence type="ECO:0000256" key="23">
    <source>
        <dbReference type="ARBA" id="ARBA00064663"/>
    </source>
</evidence>
<evidence type="ECO:0000256" key="11">
    <source>
        <dbReference type="ARBA" id="ARBA00022632"/>
    </source>
</evidence>
<evidence type="ECO:0000256" key="5">
    <source>
        <dbReference type="ARBA" id="ARBA00016223"/>
    </source>
</evidence>
<keyword evidence="16" id="KW-0693">Viral RNA replication</keyword>
<dbReference type="GO" id="GO:0060090">
    <property type="term" value="F:molecular adaptor activity"/>
    <property type="evidence" value="ECO:0007669"/>
    <property type="project" value="UniProtKB-ARBA"/>
</dbReference>
<evidence type="ECO:0000256" key="3">
    <source>
        <dbReference type="ARBA" id="ARBA00005355"/>
    </source>
</evidence>
<keyword evidence="20" id="KW-0899">Viral immunoevasion</keyword>
<dbReference type="InterPro" id="IPR024279">
    <property type="entry name" value="Paramyx_V_Zn-bd"/>
</dbReference>
<evidence type="ECO:0000256" key="6">
    <source>
        <dbReference type="ARBA" id="ARBA00020572"/>
    </source>
</evidence>
<evidence type="ECO:0000256" key="7">
    <source>
        <dbReference type="ARBA" id="ARBA00022482"/>
    </source>
</evidence>
<evidence type="ECO:0000313" key="27">
    <source>
        <dbReference type="EMBL" id="AHN07346.1"/>
    </source>
</evidence>
<dbReference type="Gene3D" id="1.10.8.10">
    <property type="entry name" value="DNA helicase RuvA subunit, C-terminal domain"/>
    <property type="match status" value="1"/>
</dbReference>
<feature type="domain" description="Phosphoprotein P soyouz module" evidence="26">
    <location>
        <begin position="3"/>
        <end position="44"/>
    </location>
</feature>
<evidence type="ECO:0000256" key="1">
    <source>
        <dbReference type="ARBA" id="ARBA00004192"/>
    </source>
</evidence>
<keyword evidence="10" id="KW-0945">Host-virus interaction</keyword>
<dbReference type="GO" id="GO:0030430">
    <property type="term" value="C:host cell cytoplasm"/>
    <property type="evidence" value="ECO:0007669"/>
    <property type="project" value="UniProtKB-SubCell"/>
</dbReference>
<sequence length="391" mass="42434">MDQFIKQDETGDLIETGMNVANHFLSAPIQGTNSLGKATIIPGVAPVLIGNPDQKNIQYPTASHQGSKSKGRSSGTRPIIVSSSEGGTGGTQIPEPLFAQTGQGGIVTTVYQDPTIQPTGSYRSVELAKIGKERMINRFVEKPRTSTPVTEFKRGAGSGCSRPDNPRGGHRREWSLSWVQGEVRVFEWCNPICSPITAAARFHSCKCGNCPAKCDQCERDYGPPGRGMDARLQHLEQKVDKVLAQGSMVTQIKNELSTVKTTLATIEGMMATVKIMDPGNPTGVPVDELRRSFSDHVTIISGPGDVSFSSGEEPTLYLDELARPVPKPRPAKQPKPQPVKDLAGRKVMITKMITDCVANPQMKQVFEQRLAKASTEDALNDIKRDIIRSAI</sequence>
<dbReference type="Gene3D" id="1.20.5.300">
    <property type="match status" value="1"/>
</dbReference>
<dbReference type="CDD" id="cd21031">
    <property type="entry name" value="MEV_P-protein-C_like"/>
    <property type="match status" value="1"/>
</dbReference>
<evidence type="ECO:0000256" key="13">
    <source>
        <dbReference type="ARBA" id="ARBA00022830"/>
    </source>
</evidence>
<evidence type="ECO:0000256" key="8">
    <source>
        <dbReference type="ARBA" id="ARBA00022495"/>
    </source>
</evidence>
<evidence type="ECO:0000256" key="24">
    <source>
        <dbReference type="SAM" id="MobiDB-lite"/>
    </source>
</evidence>
<keyword evidence="9" id="KW-0597">Phosphoprotein</keyword>
<feature type="domain" description="Paramyxovirinae protein V zinc-binding" evidence="25">
    <location>
        <begin position="175"/>
        <end position="218"/>
    </location>
</feature>
<dbReference type="GO" id="GO:0039564">
    <property type="term" value="P:symbiont-mediated suppression of host JAK-STAT cascade via inhibition of STAT2 activity"/>
    <property type="evidence" value="ECO:0007669"/>
    <property type="project" value="UniProtKB-ARBA"/>
</dbReference>
<name>A0A0F6MY18_MUMPV</name>